<evidence type="ECO:0000313" key="1">
    <source>
        <dbReference type="EMBL" id="WHZ58431.1"/>
    </source>
</evidence>
<reference evidence="2" key="1">
    <citation type="journal article" date="2025" name="Aquaculture">
        <title>Assessment of the bioflocculant production and safety properties of Metabacillus hrfriensis sp. nov. based on phenotypic and whole-genome sequencing analysis.</title>
        <authorList>
            <person name="Zhang R."/>
            <person name="Zhao Z."/>
            <person name="Luo L."/>
            <person name="Wang S."/>
            <person name="Guo K."/>
            <person name="Xu W."/>
        </authorList>
    </citation>
    <scope>NUCLEOTIDE SEQUENCE [LARGE SCALE GENOMIC DNA]</scope>
    <source>
        <strain evidence="2">CT-WN-B3</strain>
    </source>
</reference>
<gene>
    <name evidence="1" type="ORF">QLQ22_03415</name>
</gene>
<evidence type="ECO:0000313" key="2">
    <source>
        <dbReference type="Proteomes" id="UP001226091"/>
    </source>
</evidence>
<keyword evidence="2" id="KW-1185">Reference proteome</keyword>
<accession>A0ACD4RD62</accession>
<sequence length="300" mass="33035">MKIAIAGGTGFIGKKLTDYLLENGNQVLILSRTKKESTKSGLQYIEWMTEGAAPERELDGISAFINLAGKSINDRWTDEAKKQIVESRVKTTSEVYRIIQNLETKPEVLINASAVGIYGTSEEETFTEESRPKASDFLSETVIKWEQEAARISDLGVRTVFTRFGIILGEKGALPSIVLPYKLFAGGTVGSGTQWLSWIHINDVVKLIHFLLLQKSIEGPVNAASPNPVQMKDFGKTVAKVLHRPHLVPAPSFALKLALGEKSMLVLEGQRVIPKVALENNFQFSHSVLEEALSDILKST</sequence>
<proteinExistence type="predicted"/>
<name>A0ACD4RD62_9BACI</name>
<organism evidence="1 2">
    <name type="scientific">Metabacillus hrfriensis</name>
    <dbReference type="NCBI Taxonomy" id="3048891"/>
    <lineage>
        <taxon>Bacteria</taxon>
        <taxon>Bacillati</taxon>
        <taxon>Bacillota</taxon>
        <taxon>Bacilli</taxon>
        <taxon>Bacillales</taxon>
        <taxon>Bacillaceae</taxon>
        <taxon>Metabacillus</taxon>
    </lineage>
</organism>
<dbReference type="Proteomes" id="UP001226091">
    <property type="component" value="Chromosome"/>
</dbReference>
<protein>
    <submittedName>
        <fullName evidence="1">TIGR01777 family oxidoreductase</fullName>
    </submittedName>
</protein>
<dbReference type="EMBL" id="CP126116">
    <property type="protein sequence ID" value="WHZ58431.1"/>
    <property type="molecule type" value="Genomic_DNA"/>
</dbReference>